<evidence type="ECO:0000256" key="5">
    <source>
        <dbReference type="ARBA" id="ARBA00045658"/>
    </source>
</evidence>
<keyword evidence="9" id="KW-1185">Reference proteome</keyword>
<dbReference type="SUPFAM" id="SSF52540">
    <property type="entry name" value="P-loop containing nucleoside triphosphate hydrolases"/>
    <property type="match status" value="1"/>
</dbReference>
<dbReference type="InterPro" id="IPR027417">
    <property type="entry name" value="P-loop_NTPase"/>
</dbReference>
<evidence type="ECO:0000256" key="4">
    <source>
        <dbReference type="ARBA" id="ARBA00034320"/>
    </source>
</evidence>
<dbReference type="RefSeq" id="WP_116559534.1">
    <property type="nucleotide sequence ID" value="NZ_QDKM01000009.1"/>
</dbReference>
<dbReference type="OrthoDB" id="9808822at2"/>
<keyword evidence="2" id="KW-0378">Hydrolase</keyword>
<dbReference type="Pfam" id="PF02492">
    <property type="entry name" value="cobW"/>
    <property type="match status" value="1"/>
</dbReference>
<dbReference type="GO" id="GO:0016787">
    <property type="term" value="F:hydrolase activity"/>
    <property type="evidence" value="ECO:0007669"/>
    <property type="project" value="UniProtKB-KW"/>
</dbReference>
<dbReference type="CDD" id="cd03112">
    <property type="entry name" value="CobW-like"/>
    <property type="match status" value="1"/>
</dbReference>
<dbReference type="InterPro" id="IPR011629">
    <property type="entry name" value="CobW-like_C"/>
</dbReference>
<dbReference type="PANTHER" id="PTHR13748">
    <property type="entry name" value="COBW-RELATED"/>
    <property type="match status" value="1"/>
</dbReference>
<organism evidence="8 9">
    <name type="scientific">Pararhodobacter oceanensis</name>
    <dbReference type="NCBI Taxonomy" id="2172121"/>
    <lineage>
        <taxon>Bacteria</taxon>
        <taxon>Pseudomonadati</taxon>
        <taxon>Pseudomonadota</taxon>
        <taxon>Alphaproteobacteria</taxon>
        <taxon>Rhodobacterales</taxon>
        <taxon>Paracoccaceae</taxon>
        <taxon>Pararhodobacter</taxon>
    </lineage>
</organism>
<comment type="similarity">
    <text evidence="4">Belongs to the SIMIBI class G3E GTPase family. ZNG1 subfamily.</text>
</comment>
<evidence type="ECO:0000256" key="2">
    <source>
        <dbReference type="ARBA" id="ARBA00022801"/>
    </source>
</evidence>
<dbReference type="PANTHER" id="PTHR13748:SF62">
    <property type="entry name" value="COBW DOMAIN-CONTAINING PROTEIN"/>
    <property type="match status" value="1"/>
</dbReference>
<gene>
    <name evidence="8" type="ORF">DDE20_16025</name>
</gene>
<dbReference type="GO" id="GO:0005737">
    <property type="term" value="C:cytoplasm"/>
    <property type="evidence" value="ECO:0007669"/>
    <property type="project" value="TreeGrafter"/>
</dbReference>
<dbReference type="InterPro" id="IPR036627">
    <property type="entry name" value="CobW-likC_sf"/>
</dbReference>
<dbReference type="InterPro" id="IPR051316">
    <property type="entry name" value="Zinc-reg_GTPase_activator"/>
</dbReference>
<dbReference type="EMBL" id="QDKM01000009">
    <property type="protein sequence ID" value="PVH27806.1"/>
    <property type="molecule type" value="Genomic_DNA"/>
</dbReference>
<evidence type="ECO:0000313" key="8">
    <source>
        <dbReference type="EMBL" id="PVH27806.1"/>
    </source>
</evidence>
<name>A0A2T8HQW7_9RHOB</name>
<dbReference type="Gene3D" id="3.30.1220.10">
    <property type="entry name" value="CobW-like, C-terminal domain"/>
    <property type="match status" value="1"/>
</dbReference>
<dbReference type="Gene3D" id="3.40.50.300">
    <property type="entry name" value="P-loop containing nucleotide triphosphate hydrolases"/>
    <property type="match status" value="1"/>
</dbReference>
<evidence type="ECO:0000259" key="7">
    <source>
        <dbReference type="SMART" id="SM00833"/>
    </source>
</evidence>
<sequence>MALEDKRVPVTLLTGFLGAGKTTLLNHLIRDPEAGRIAVIMNEFGDVALDHDLIETATEETVLLQSGCLCCAILGDLAKTLTGLQAKRDAGEVGFDRVVIETSGIADPGPIVHTLVTDHQIARAFRLDGVVTLADAATGMTTLDRQFEAVHQAAIADLLILTKTDLVDPFDLRRFETRLSKINASAKRVHAAHGKVPPGMLFGLTAMRGDVTSAHVVHWLGISTKPAAEVPEVAQVAKSDPLAGLSGILAKPSAPLGFTPSPPATNPRHDHQISSASIEVSDPIPVNIFDAWLDGLVALRGPDILRMKGILHVEGLQYPFVFHGVQHIFDAPVPLKSWTGADTTSRVVVIARGFDEAELNESLKLLLMRPETTPEPQALQGGMMADTSEYPF</sequence>
<proteinExistence type="inferred from homology"/>
<dbReference type="Pfam" id="PF07683">
    <property type="entry name" value="CobW_C"/>
    <property type="match status" value="1"/>
</dbReference>
<dbReference type="SMART" id="SM00833">
    <property type="entry name" value="CobW_C"/>
    <property type="match status" value="1"/>
</dbReference>
<evidence type="ECO:0000256" key="3">
    <source>
        <dbReference type="ARBA" id="ARBA00023186"/>
    </source>
</evidence>
<evidence type="ECO:0000313" key="9">
    <source>
        <dbReference type="Proteomes" id="UP000245911"/>
    </source>
</evidence>
<keyword evidence="3" id="KW-0143">Chaperone</keyword>
<dbReference type="InterPro" id="IPR003495">
    <property type="entry name" value="CobW/HypB/UreG_nucleotide-bd"/>
</dbReference>
<dbReference type="Proteomes" id="UP000245911">
    <property type="component" value="Unassembled WGS sequence"/>
</dbReference>
<dbReference type="GO" id="GO:0000166">
    <property type="term" value="F:nucleotide binding"/>
    <property type="evidence" value="ECO:0007669"/>
    <property type="project" value="UniProtKB-KW"/>
</dbReference>
<comment type="caution">
    <text evidence="8">The sequence shown here is derived from an EMBL/GenBank/DDBJ whole genome shotgun (WGS) entry which is preliminary data.</text>
</comment>
<comment type="function">
    <text evidence="5">Zinc chaperone that directly transfers zinc cofactor to target proteins, thereby activating them. Zinc is transferred from the CXCC motif in the GTPase domain to the zinc binding site in target proteins in a process requiring GTP hydrolysis.</text>
</comment>
<keyword evidence="1" id="KW-0547">Nucleotide-binding</keyword>
<reference evidence="8 9" key="1">
    <citation type="submission" date="2018-04" db="EMBL/GenBank/DDBJ databases">
        <title>Pararhodobacter oceanense sp. nov., isolated from marine intertidal sediment.</title>
        <authorList>
            <person name="Wang X.-L."/>
            <person name="Du Z.-J."/>
        </authorList>
    </citation>
    <scope>NUCLEOTIDE SEQUENCE [LARGE SCALE GENOMIC DNA]</scope>
    <source>
        <strain evidence="8 9">AM505</strain>
    </source>
</reference>
<accession>A0A2T8HQW7</accession>
<protein>
    <submittedName>
        <fullName evidence="8">GTP-binding protein</fullName>
    </submittedName>
</protein>
<evidence type="ECO:0000256" key="6">
    <source>
        <dbReference type="ARBA" id="ARBA00049117"/>
    </source>
</evidence>
<feature type="domain" description="CobW C-terminal" evidence="7">
    <location>
        <begin position="273"/>
        <end position="367"/>
    </location>
</feature>
<dbReference type="AlphaFoldDB" id="A0A2T8HQW7"/>
<dbReference type="SUPFAM" id="SSF90002">
    <property type="entry name" value="Hypothetical protein YjiA, C-terminal domain"/>
    <property type="match status" value="1"/>
</dbReference>
<evidence type="ECO:0000256" key="1">
    <source>
        <dbReference type="ARBA" id="ARBA00022741"/>
    </source>
</evidence>
<comment type="catalytic activity">
    <reaction evidence="6">
        <text>GTP + H2O = GDP + phosphate + H(+)</text>
        <dbReference type="Rhea" id="RHEA:19669"/>
        <dbReference type="ChEBI" id="CHEBI:15377"/>
        <dbReference type="ChEBI" id="CHEBI:15378"/>
        <dbReference type="ChEBI" id="CHEBI:37565"/>
        <dbReference type="ChEBI" id="CHEBI:43474"/>
        <dbReference type="ChEBI" id="CHEBI:58189"/>
    </reaction>
    <physiologicalReaction direction="left-to-right" evidence="6">
        <dbReference type="Rhea" id="RHEA:19670"/>
    </physiologicalReaction>
</comment>